<dbReference type="Proteomes" id="UP000786811">
    <property type="component" value="Unassembled WGS sequence"/>
</dbReference>
<dbReference type="Pfam" id="PF21672">
    <property type="entry name" value="COMM_HN"/>
    <property type="match status" value="1"/>
</dbReference>
<dbReference type="PANTHER" id="PTHR12333">
    <property type="entry name" value="COMM DOMAIN CONTAINING PROTEIN 10"/>
    <property type="match status" value="1"/>
</dbReference>
<dbReference type="PROSITE" id="PS51269">
    <property type="entry name" value="COMM"/>
    <property type="match status" value="1"/>
</dbReference>
<sequence>MWITLTPRLKKGLEIVEQLENSKFRQLVSHICQGLHSESDKIFSEDEEEKLMLSLNLKKENLSLLLDTITFVYTQAGFSMVESAEMESFMKSCFGISDDKISIFVNTWTTYSQQIIEVLRRKSVFPNQVHDINWSFNIQASSPAHAADNKPVLLLQLNTTGESKPLTVEMDKPSLSDLYENLEKIQRQLDALN</sequence>
<dbReference type="EMBL" id="CAJNRD030001120">
    <property type="protein sequence ID" value="CAG5093983.1"/>
    <property type="molecule type" value="Genomic_DNA"/>
</dbReference>
<dbReference type="OrthoDB" id="77522at2759"/>
<dbReference type="InterPro" id="IPR017920">
    <property type="entry name" value="COMM"/>
</dbReference>
<evidence type="ECO:0000259" key="1">
    <source>
        <dbReference type="PROSITE" id="PS51269"/>
    </source>
</evidence>
<dbReference type="InterPro" id="IPR037361">
    <property type="entry name" value="COMMD10"/>
</dbReference>
<proteinExistence type="predicted"/>
<accession>A0A8J2HF56</accession>
<dbReference type="PANTHER" id="PTHR12333:SF0">
    <property type="entry name" value="COMM DOMAIN-CONTAINING PROTEIN 10"/>
    <property type="match status" value="1"/>
</dbReference>
<dbReference type="AlphaFoldDB" id="A0A8J2HF56"/>
<dbReference type="Pfam" id="PF07258">
    <property type="entry name" value="COMM_domain"/>
    <property type="match status" value="1"/>
</dbReference>
<comment type="caution">
    <text evidence="2">The sequence shown here is derived from an EMBL/GenBank/DDBJ whole genome shotgun (WGS) entry which is preliminary data.</text>
</comment>
<keyword evidence="3" id="KW-1185">Reference proteome</keyword>
<evidence type="ECO:0000313" key="2">
    <source>
        <dbReference type="EMBL" id="CAG5093983.1"/>
    </source>
</evidence>
<organism evidence="2 3">
    <name type="scientific">Cotesia congregata</name>
    <name type="common">Parasitoid wasp</name>
    <name type="synonym">Apanteles congregatus</name>
    <dbReference type="NCBI Taxonomy" id="51543"/>
    <lineage>
        <taxon>Eukaryota</taxon>
        <taxon>Metazoa</taxon>
        <taxon>Ecdysozoa</taxon>
        <taxon>Arthropoda</taxon>
        <taxon>Hexapoda</taxon>
        <taxon>Insecta</taxon>
        <taxon>Pterygota</taxon>
        <taxon>Neoptera</taxon>
        <taxon>Endopterygota</taxon>
        <taxon>Hymenoptera</taxon>
        <taxon>Apocrita</taxon>
        <taxon>Ichneumonoidea</taxon>
        <taxon>Braconidae</taxon>
        <taxon>Microgastrinae</taxon>
        <taxon>Cotesia</taxon>
    </lineage>
</organism>
<protein>
    <submittedName>
        <fullName evidence="2">Similar to COMMD10: COMM domain-containing protein 10 (Homo sapiens)</fullName>
    </submittedName>
</protein>
<name>A0A8J2HF56_COTCN</name>
<feature type="domain" description="COMM" evidence="1">
    <location>
        <begin position="128"/>
        <end position="193"/>
    </location>
</feature>
<evidence type="ECO:0000313" key="3">
    <source>
        <dbReference type="Proteomes" id="UP000786811"/>
    </source>
</evidence>
<reference evidence="2" key="1">
    <citation type="submission" date="2021-04" db="EMBL/GenBank/DDBJ databases">
        <authorList>
            <person name="Chebbi M.A.C M."/>
        </authorList>
    </citation>
    <scope>NUCLEOTIDE SEQUENCE</scope>
</reference>
<gene>
    <name evidence="2" type="ORF">HICCMSTLAB_LOCUS7309</name>
</gene>